<dbReference type="RefSeq" id="WP_092084724.1">
    <property type="nucleotide sequence ID" value="NZ_FMZW01000020.1"/>
</dbReference>
<dbReference type="Pfam" id="PF02518">
    <property type="entry name" value="HATPase_c"/>
    <property type="match status" value="1"/>
</dbReference>
<dbReference type="SUPFAM" id="SSF55874">
    <property type="entry name" value="ATPase domain of HSP90 chaperone/DNA topoisomerase II/histidine kinase"/>
    <property type="match status" value="1"/>
</dbReference>
<dbReference type="InterPro" id="IPR036097">
    <property type="entry name" value="HisK_dim/P_sf"/>
</dbReference>
<feature type="domain" description="PAC" evidence="9">
    <location>
        <begin position="90"/>
        <end position="141"/>
    </location>
</feature>
<dbReference type="Gene3D" id="3.40.50.2300">
    <property type="match status" value="1"/>
</dbReference>
<dbReference type="InterPro" id="IPR001789">
    <property type="entry name" value="Sig_transdc_resp-reg_receiver"/>
</dbReference>
<dbReference type="CDD" id="cd00130">
    <property type="entry name" value="PAS"/>
    <property type="match status" value="2"/>
</dbReference>
<dbReference type="Gene3D" id="1.10.287.130">
    <property type="match status" value="1"/>
</dbReference>
<dbReference type="InterPro" id="IPR035965">
    <property type="entry name" value="PAS-like_dom_sf"/>
</dbReference>
<dbReference type="PROSITE" id="PS50112">
    <property type="entry name" value="PAS"/>
    <property type="match status" value="2"/>
</dbReference>
<gene>
    <name evidence="10" type="ORF">SAMN05216337_102081</name>
</gene>
<keyword evidence="3 4" id="KW-0597">Phosphoprotein</keyword>
<name>A0A1G7ADM7_9BRAD</name>
<dbReference type="PROSITE" id="PS50110">
    <property type="entry name" value="RESPONSE_REGULATORY"/>
    <property type="match status" value="1"/>
</dbReference>
<dbReference type="Gene3D" id="3.30.565.10">
    <property type="entry name" value="Histidine kinase-like ATPase, C-terminal domain"/>
    <property type="match status" value="1"/>
</dbReference>
<dbReference type="EC" id="2.7.13.3" evidence="2"/>
<feature type="domain" description="Response regulatory" evidence="7">
    <location>
        <begin position="515"/>
        <end position="626"/>
    </location>
</feature>
<keyword evidence="10" id="KW-0808">Transferase</keyword>
<evidence type="ECO:0000256" key="1">
    <source>
        <dbReference type="ARBA" id="ARBA00000085"/>
    </source>
</evidence>
<reference evidence="10 11" key="1">
    <citation type="submission" date="2016-10" db="EMBL/GenBank/DDBJ databases">
        <authorList>
            <person name="de Groot N.N."/>
        </authorList>
    </citation>
    <scope>NUCLEOTIDE SEQUENCE [LARGE SCALE GENOMIC DNA]</scope>
    <source>
        <strain evidence="10 11">R5</strain>
    </source>
</reference>
<feature type="modified residue" description="4-aspartylphosphate" evidence="4">
    <location>
        <position position="564"/>
    </location>
</feature>
<accession>A0A1G7ADM7</accession>
<dbReference type="SMART" id="SM00091">
    <property type="entry name" value="PAS"/>
    <property type="match status" value="2"/>
</dbReference>
<evidence type="ECO:0000256" key="5">
    <source>
        <dbReference type="SAM" id="MobiDB-lite"/>
    </source>
</evidence>
<dbReference type="PROSITE" id="PS50113">
    <property type="entry name" value="PAC"/>
    <property type="match status" value="2"/>
</dbReference>
<feature type="compositionally biased region" description="Low complexity" evidence="5">
    <location>
        <begin position="631"/>
        <end position="643"/>
    </location>
</feature>
<dbReference type="PRINTS" id="PR00344">
    <property type="entry name" value="BCTRLSENSOR"/>
</dbReference>
<dbReference type="InterPro" id="IPR005467">
    <property type="entry name" value="His_kinase_dom"/>
</dbReference>
<dbReference type="InterPro" id="IPR000700">
    <property type="entry name" value="PAS-assoc_C"/>
</dbReference>
<dbReference type="SMART" id="SM00448">
    <property type="entry name" value="REC"/>
    <property type="match status" value="1"/>
</dbReference>
<dbReference type="SMART" id="SM00387">
    <property type="entry name" value="HATPase_c"/>
    <property type="match status" value="1"/>
</dbReference>
<dbReference type="Pfam" id="PF13426">
    <property type="entry name" value="PAS_9"/>
    <property type="match status" value="2"/>
</dbReference>
<dbReference type="SUPFAM" id="SSF52172">
    <property type="entry name" value="CheY-like"/>
    <property type="match status" value="1"/>
</dbReference>
<dbReference type="InterPro" id="IPR004358">
    <property type="entry name" value="Sig_transdc_His_kin-like_C"/>
</dbReference>
<sequence length="662" mass="71436">MVKKSEQPKRGIVESPHDRRPMAGGVVDYAICMLGPDGRVINWNKGAERITGYPAKAILGEHFSVFYPAEDRASGAPARALQMARKEKHSAAEGWSVRKDGSQFYAAVVIDPIYQKRKLVGYAMVTRDITERHQARADLEASESQFRLLVSNVTDYALYMLTPAGIVANWNAGGERIKGYSPGEIIGQHFSRFYTPADQAAGKPAHALKIAEETGHYVEEGWRVRKDGSFFWASVVIDPIRDADGSLVGFAKITRDISERRDAHQKLEQVQRQLAESQKMDALGQLTGGVAHDFNNLLMIISGNLHRIKREVTSERGTLALGAIETASERAASLTRQLLTFARRQSVNPQTINVADRITAVREVLTSALGGAIKLNMEIGPDLWPIFVDPTEFETALINLVVNARDAMTGGGTLTVAARNVPEAAQVVVSITDTGEGIPDDVMNKVFDPFFTTKPVGKGTGLGLSQVHGFAHQADGRVEITSALGKGTTVSIYLPRGTAAAKRTATGHSTPGLATILLIEDNPAVADASTGLLEQLGYTVRWASNAEAALSEIDANGIDVVFSDIVMPGRIDGLKLARTIRDRKPELPILLTTGYSASARDVRSDFPVLRKPYHIHDLSRELAKLTGHGVGSAPSGPSGNASSEFEATAHDVAARPKAKARS</sequence>
<dbReference type="EMBL" id="FMZW01000020">
    <property type="protein sequence ID" value="SDE12889.1"/>
    <property type="molecule type" value="Genomic_DNA"/>
</dbReference>
<dbReference type="SMART" id="SM00086">
    <property type="entry name" value="PAC"/>
    <property type="match status" value="2"/>
</dbReference>
<feature type="domain" description="PAS" evidence="8">
    <location>
        <begin position="142"/>
        <end position="215"/>
    </location>
</feature>
<evidence type="ECO:0000313" key="11">
    <source>
        <dbReference type="Proteomes" id="UP000199245"/>
    </source>
</evidence>
<dbReference type="PROSITE" id="PS50109">
    <property type="entry name" value="HIS_KIN"/>
    <property type="match status" value="1"/>
</dbReference>
<dbReference type="Gene3D" id="3.30.450.20">
    <property type="entry name" value="PAS domain"/>
    <property type="match status" value="2"/>
</dbReference>
<evidence type="ECO:0000259" key="7">
    <source>
        <dbReference type="PROSITE" id="PS50110"/>
    </source>
</evidence>
<dbReference type="SUPFAM" id="SSF55785">
    <property type="entry name" value="PYP-like sensor domain (PAS domain)"/>
    <property type="match status" value="2"/>
</dbReference>
<evidence type="ECO:0000256" key="2">
    <source>
        <dbReference type="ARBA" id="ARBA00012438"/>
    </source>
</evidence>
<dbReference type="AlphaFoldDB" id="A0A1G7ADM7"/>
<organism evidence="10 11">
    <name type="scientific">Bradyrhizobium brasilense</name>
    <dbReference type="NCBI Taxonomy" id="1419277"/>
    <lineage>
        <taxon>Bacteria</taxon>
        <taxon>Pseudomonadati</taxon>
        <taxon>Pseudomonadota</taxon>
        <taxon>Alphaproteobacteria</taxon>
        <taxon>Hyphomicrobiales</taxon>
        <taxon>Nitrobacteraceae</taxon>
        <taxon>Bradyrhizobium</taxon>
    </lineage>
</organism>
<feature type="domain" description="PAS" evidence="8">
    <location>
        <begin position="37"/>
        <end position="68"/>
    </location>
</feature>
<keyword evidence="10" id="KW-0418">Kinase</keyword>
<dbReference type="InterPro" id="IPR036890">
    <property type="entry name" value="HATPase_C_sf"/>
</dbReference>
<dbReference type="Pfam" id="PF00512">
    <property type="entry name" value="HisKA"/>
    <property type="match status" value="1"/>
</dbReference>
<feature type="region of interest" description="Disordered" evidence="5">
    <location>
        <begin position="626"/>
        <end position="662"/>
    </location>
</feature>
<dbReference type="SUPFAM" id="SSF47384">
    <property type="entry name" value="Homodimeric domain of signal transducing histidine kinase"/>
    <property type="match status" value="1"/>
</dbReference>
<feature type="domain" description="PAC" evidence="9">
    <location>
        <begin position="217"/>
        <end position="269"/>
    </location>
</feature>
<dbReference type="InterPro" id="IPR000014">
    <property type="entry name" value="PAS"/>
</dbReference>
<dbReference type="InterPro" id="IPR011006">
    <property type="entry name" value="CheY-like_superfamily"/>
</dbReference>
<dbReference type="PANTHER" id="PTHR43065:SF49">
    <property type="entry name" value="HISTIDINE KINASE"/>
    <property type="match status" value="1"/>
</dbReference>
<protein>
    <recommendedName>
        <fullName evidence="2">histidine kinase</fullName>
        <ecNumber evidence="2">2.7.13.3</ecNumber>
    </recommendedName>
</protein>
<evidence type="ECO:0000256" key="3">
    <source>
        <dbReference type="ARBA" id="ARBA00022553"/>
    </source>
</evidence>
<dbReference type="CDD" id="cd00082">
    <property type="entry name" value="HisKA"/>
    <property type="match status" value="1"/>
</dbReference>
<dbReference type="SMART" id="SM00388">
    <property type="entry name" value="HisKA"/>
    <property type="match status" value="1"/>
</dbReference>
<dbReference type="InterPro" id="IPR003661">
    <property type="entry name" value="HisK_dim/P_dom"/>
</dbReference>
<dbReference type="Pfam" id="PF00072">
    <property type="entry name" value="Response_reg"/>
    <property type="match status" value="1"/>
</dbReference>
<dbReference type="GO" id="GO:0000155">
    <property type="term" value="F:phosphorelay sensor kinase activity"/>
    <property type="evidence" value="ECO:0007669"/>
    <property type="project" value="InterPro"/>
</dbReference>
<evidence type="ECO:0000259" key="8">
    <source>
        <dbReference type="PROSITE" id="PS50112"/>
    </source>
</evidence>
<comment type="catalytic activity">
    <reaction evidence="1">
        <text>ATP + protein L-histidine = ADP + protein N-phospho-L-histidine.</text>
        <dbReference type="EC" id="2.7.13.3"/>
    </reaction>
</comment>
<evidence type="ECO:0000313" key="10">
    <source>
        <dbReference type="EMBL" id="SDE12889.1"/>
    </source>
</evidence>
<dbReference type="PANTHER" id="PTHR43065">
    <property type="entry name" value="SENSOR HISTIDINE KINASE"/>
    <property type="match status" value="1"/>
</dbReference>
<proteinExistence type="predicted"/>
<dbReference type="InterPro" id="IPR001610">
    <property type="entry name" value="PAC"/>
</dbReference>
<dbReference type="InterPro" id="IPR003594">
    <property type="entry name" value="HATPase_dom"/>
</dbReference>
<feature type="domain" description="Histidine kinase" evidence="6">
    <location>
        <begin position="289"/>
        <end position="498"/>
    </location>
</feature>
<dbReference type="NCBIfam" id="TIGR00229">
    <property type="entry name" value="sensory_box"/>
    <property type="match status" value="2"/>
</dbReference>
<evidence type="ECO:0000259" key="6">
    <source>
        <dbReference type="PROSITE" id="PS50109"/>
    </source>
</evidence>
<evidence type="ECO:0000259" key="9">
    <source>
        <dbReference type="PROSITE" id="PS50113"/>
    </source>
</evidence>
<evidence type="ECO:0000256" key="4">
    <source>
        <dbReference type="PROSITE-ProRule" id="PRU00169"/>
    </source>
</evidence>
<dbReference type="Proteomes" id="UP000199245">
    <property type="component" value="Unassembled WGS sequence"/>
</dbReference>